<organism evidence="9 10">
    <name type="scientific">Cellvibrio fontiphilus</name>
    <dbReference type="NCBI Taxonomy" id="1815559"/>
    <lineage>
        <taxon>Bacteria</taxon>
        <taxon>Pseudomonadati</taxon>
        <taxon>Pseudomonadota</taxon>
        <taxon>Gammaproteobacteria</taxon>
        <taxon>Cellvibrionales</taxon>
        <taxon>Cellvibrionaceae</taxon>
        <taxon>Cellvibrio</taxon>
    </lineage>
</organism>
<comment type="caution">
    <text evidence="9">The sequence shown here is derived from an EMBL/GenBank/DDBJ whole genome shotgun (WGS) entry which is preliminary data.</text>
</comment>
<keyword evidence="3" id="KW-0645">Protease</keyword>
<dbReference type="SMART" id="SM00631">
    <property type="entry name" value="Zn_pept"/>
    <property type="match status" value="1"/>
</dbReference>
<evidence type="ECO:0000259" key="8">
    <source>
        <dbReference type="PROSITE" id="PS52035"/>
    </source>
</evidence>
<dbReference type="Proteomes" id="UP001595555">
    <property type="component" value="Unassembled WGS sequence"/>
</dbReference>
<dbReference type="PANTHER" id="PTHR11705:SF143">
    <property type="entry name" value="SLL0236 PROTEIN"/>
    <property type="match status" value="1"/>
</dbReference>
<dbReference type="PANTHER" id="PTHR11705">
    <property type="entry name" value="PROTEASE FAMILY M14 CARBOXYPEPTIDASE A,B"/>
    <property type="match status" value="1"/>
</dbReference>
<evidence type="ECO:0000256" key="1">
    <source>
        <dbReference type="ARBA" id="ARBA00001947"/>
    </source>
</evidence>
<dbReference type="RefSeq" id="WP_378118692.1">
    <property type="nucleotide sequence ID" value="NZ_JBHRTF010000004.1"/>
</dbReference>
<reference evidence="10" key="1">
    <citation type="journal article" date="2019" name="Int. J. Syst. Evol. Microbiol.">
        <title>The Global Catalogue of Microorganisms (GCM) 10K type strain sequencing project: providing services to taxonomists for standard genome sequencing and annotation.</title>
        <authorList>
            <consortium name="The Broad Institute Genomics Platform"/>
            <consortium name="The Broad Institute Genome Sequencing Center for Infectious Disease"/>
            <person name="Wu L."/>
            <person name="Ma J."/>
        </authorList>
    </citation>
    <scope>NUCLEOTIDE SEQUENCE [LARGE SCALE GENOMIC DNA]</scope>
    <source>
        <strain evidence="10">KCTC 52237</strain>
    </source>
</reference>
<dbReference type="InterPro" id="IPR000834">
    <property type="entry name" value="Peptidase_M14"/>
</dbReference>
<evidence type="ECO:0000256" key="7">
    <source>
        <dbReference type="PROSITE-ProRule" id="PRU01379"/>
    </source>
</evidence>
<name>A0ABV7FGM8_9GAMM</name>
<evidence type="ECO:0000313" key="10">
    <source>
        <dbReference type="Proteomes" id="UP001595555"/>
    </source>
</evidence>
<feature type="domain" description="Peptidase M14" evidence="8">
    <location>
        <begin position="33"/>
        <end position="368"/>
    </location>
</feature>
<evidence type="ECO:0000256" key="4">
    <source>
        <dbReference type="ARBA" id="ARBA00022801"/>
    </source>
</evidence>
<dbReference type="Pfam" id="PF00246">
    <property type="entry name" value="Peptidase_M14"/>
    <property type="match status" value="1"/>
</dbReference>
<comment type="caution">
    <text evidence="7">Lacks conserved residue(s) required for the propagation of feature annotation.</text>
</comment>
<evidence type="ECO:0000256" key="5">
    <source>
        <dbReference type="ARBA" id="ARBA00022833"/>
    </source>
</evidence>
<protein>
    <submittedName>
        <fullName evidence="9">DUF2817 domain-containing protein</fullName>
    </submittedName>
</protein>
<comment type="cofactor">
    <cofactor evidence="1">
        <name>Zn(2+)</name>
        <dbReference type="ChEBI" id="CHEBI:29105"/>
    </cofactor>
</comment>
<keyword evidence="6" id="KW-0482">Metalloprotease</keyword>
<accession>A0ABV7FGM8</accession>
<dbReference type="EMBL" id="JBHRTF010000004">
    <property type="protein sequence ID" value="MFC3115918.1"/>
    <property type="molecule type" value="Genomic_DNA"/>
</dbReference>
<evidence type="ECO:0000256" key="3">
    <source>
        <dbReference type="ARBA" id="ARBA00022670"/>
    </source>
</evidence>
<evidence type="ECO:0000313" key="9">
    <source>
        <dbReference type="EMBL" id="MFC3115918.1"/>
    </source>
</evidence>
<evidence type="ECO:0000256" key="6">
    <source>
        <dbReference type="ARBA" id="ARBA00023049"/>
    </source>
</evidence>
<keyword evidence="5" id="KW-0862">Zinc</keyword>
<comment type="similarity">
    <text evidence="2 7">Belongs to the peptidase M14 family.</text>
</comment>
<keyword evidence="4" id="KW-0378">Hydrolase</keyword>
<dbReference type="SUPFAM" id="SSF53187">
    <property type="entry name" value="Zn-dependent exopeptidases"/>
    <property type="match status" value="1"/>
</dbReference>
<dbReference type="PROSITE" id="PS52035">
    <property type="entry name" value="PEPTIDASE_M14"/>
    <property type="match status" value="1"/>
</dbReference>
<proteinExistence type="inferred from homology"/>
<dbReference type="Gene3D" id="3.40.630.10">
    <property type="entry name" value="Zn peptidases"/>
    <property type="match status" value="1"/>
</dbReference>
<evidence type="ECO:0000256" key="2">
    <source>
        <dbReference type="ARBA" id="ARBA00005988"/>
    </source>
</evidence>
<gene>
    <name evidence="9" type="ORF">ACFODX_10145</name>
</gene>
<sequence>MNMHSATDTGSSEARFAGAHLTDQRGAAAVKDFQQKIPELLQLERLMREHGNWLRSRCETTLLYRDQHFPVYSLSLGAQSAKAPTVLFTAGIHGIERIGSQVLIAWLQSLLERLQWDAELQERLQQVQLVLMPILNPVGMYLNRRANGNGVDLNRNAPIDAEGRVPVLGGGHRIGAFLPWYRGRRQGQMEAENIALENLLRRQVLNRPFATVVDLHSGLGMRDRLWFPHAYRKQAIGNIAEYLALKTLWERSYPNHTYIFEPQSIHYLSHGDLWDYFYYQSLAHQQPHFLPLTLEMGSWLWVKKRPRQLLNAAGLFNPQTQHRHSRVLRRHLLLLDFMVSAALNHSNWLPDAARSQQLKQRAQDLWFD</sequence>
<keyword evidence="10" id="KW-1185">Reference proteome</keyword>